<protein>
    <submittedName>
        <fullName evidence="1">Right-handed parallel beta-helix repeat-containing protein</fullName>
    </submittedName>
</protein>
<proteinExistence type="predicted"/>
<gene>
    <name evidence="1" type="ORF">MUN68_012200</name>
</gene>
<evidence type="ECO:0000313" key="1">
    <source>
        <dbReference type="EMBL" id="WCO00825.1"/>
    </source>
</evidence>
<dbReference type="SUPFAM" id="SSF51126">
    <property type="entry name" value="Pectin lyase-like"/>
    <property type="match status" value="1"/>
</dbReference>
<dbReference type="InterPro" id="IPR012334">
    <property type="entry name" value="Pectin_lyas_fold"/>
</dbReference>
<name>A0ABY7RYQ1_9FLAO</name>
<sequence length="540" mass="61162">MKQFLIHIVCLCMYIVSYGQEEFHVFPKDHNETPGTQNGTGTINNPWDLQTALSQKPDIVNSGDTIWLHQGIYNGRFISTLQSLKSNTFITVSGFKKEKIILNGNVNSSNKNVLEVKGKQVIFKNFEITCLGYFSRNAKDEDFEVITGLEHSSGEDCQFINLKIHNNPGLGVGSWKQTGGSLFDGCVISNNGYIARDGRGISEGMYTQNISSKTRIIQNCIIFNNYYKGVEVWSANKKAKYEYVKNYEIKNNVIFNNGNPAQQFKDNLIIASGDLNGINIAKNVKVESNFFYHNSDIKNGQIGGDAASLTIGFNKNAPVENVTITGNVIIGRNNALRILHAKSLTFENNRIYSGYVTLNASVLEHINHWNFKNNIYFTKKSASFRVAGDKDYNLERWQSNFGIDQSSIWQHIKEFDMPSVVNVTKYQHRDLTYKVVLFQKDGLDVLVDFSKPALKEGLSYRIYDVENSNVILQTGTLSEDRKITFPMQLSAFEKPLHNTTAQKTPSNFGVFVIEFNAQRSTPVSDEKDNIFKRFFKWLGF</sequence>
<dbReference type="EMBL" id="CP116221">
    <property type="protein sequence ID" value="WCO00825.1"/>
    <property type="molecule type" value="Genomic_DNA"/>
</dbReference>
<keyword evidence="2" id="KW-1185">Reference proteome</keyword>
<reference evidence="1 2" key="1">
    <citation type="submission" date="2023-01" db="EMBL/GenBank/DDBJ databases">
        <title>Psychroserpens ponticola sp. nov., isolated from seawater.</title>
        <authorList>
            <person name="Kristyanto S."/>
            <person name="Jung J."/>
            <person name="Kim J.M."/>
            <person name="Jeon C.O."/>
        </authorList>
    </citation>
    <scope>NUCLEOTIDE SEQUENCE [LARGE SCALE GENOMIC DNA]</scope>
    <source>
        <strain evidence="1 2">MSW6</strain>
    </source>
</reference>
<accession>A0ABY7RYQ1</accession>
<dbReference type="Proteomes" id="UP001202717">
    <property type="component" value="Chromosome"/>
</dbReference>
<dbReference type="InterPro" id="IPR006626">
    <property type="entry name" value="PbH1"/>
</dbReference>
<evidence type="ECO:0000313" key="2">
    <source>
        <dbReference type="Proteomes" id="UP001202717"/>
    </source>
</evidence>
<organism evidence="1 2">
    <name type="scientific">Psychroserpens ponticola</name>
    <dbReference type="NCBI Taxonomy" id="2932268"/>
    <lineage>
        <taxon>Bacteria</taxon>
        <taxon>Pseudomonadati</taxon>
        <taxon>Bacteroidota</taxon>
        <taxon>Flavobacteriia</taxon>
        <taxon>Flavobacteriales</taxon>
        <taxon>Flavobacteriaceae</taxon>
        <taxon>Psychroserpens</taxon>
    </lineage>
</organism>
<dbReference type="RefSeq" id="WP_249995818.1">
    <property type="nucleotide sequence ID" value="NZ_CP116221.1"/>
</dbReference>
<dbReference type="Gene3D" id="2.160.20.10">
    <property type="entry name" value="Single-stranded right-handed beta-helix, Pectin lyase-like"/>
    <property type="match status" value="1"/>
</dbReference>
<dbReference type="InterPro" id="IPR011050">
    <property type="entry name" value="Pectin_lyase_fold/virulence"/>
</dbReference>
<dbReference type="SMART" id="SM00710">
    <property type="entry name" value="PbH1"/>
    <property type="match status" value="6"/>
</dbReference>